<dbReference type="InterPro" id="IPR002347">
    <property type="entry name" value="SDR_fam"/>
</dbReference>
<proteinExistence type="inferred from homology"/>
<dbReference type="PRINTS" id="PR00080">
    <property type="entry name" value="SDRFAMILY"/>
</dbReference>
<dbReference type="EMBL" id="FUYX01000003">
    <property type="protein sequence ID" value="SKB57942.1"/>
    <property type="molecule type" value="Genomic_DNA"/>
</dbReference>
<dbReference type="Proteomes" id="UP000051562">
    <property type="component" value="Unassembled WGS sequence"/>
</dbReference>
<evidence type="ECO:0000313" key="7">
    <source>
        <dbReference type="Proteomes" id="UP000190130"/>
    </source>
</evidence>
<dbReference type="InterPro" id="IPR051911">
    <property type="entry name" value="SDR_oxidoreductase"/>
</dbReference>
<organism evidence="4 6">
    <name type="scientific">Bosea thiooxidans</name>
    <dbReference type="NCBI Taxonomy" id="53254"/>
    <lineage>
        <taxon>Bacteria</taxon>
        <taxon>Pseudomonadati</taxon>
        <taxon>Pseudomonadota</taxon>
        <taxon>Alphaproteobacteria</taxon>
        <taxon>Hyphomicrobiales</taxon>
        <taxon>Boseaceae</taxon>
        <taxon>Bosea</taxon>
    </lineage>
</organism>
<sequence>MQKTWLITGVSSGLGRILAQKALARGDSVIGTSRKADALPDLRERYPQRLHIIALDLRDQGSVRAAVDRAFEQRGRIDIVVSNAGYGLVGAAEEVSDQQVRDIIATNLIGSITLIQAALAHLRKQGGGRIQQLSSEGGQIVYPGLGLYHATKWGIEGFVETVALEVAPFGIELTLVEPGPTRTEFGGNLAHAEAIAAYEETPVGQTRAAVRGSWVVKGDPERVTAAMIALADQKGPLPRRLVLGADAYDGIRKALSGRIAELDSQKEISVAADFTEAELARL</sequence>
<dbReference type="EMBL" id="LMAR01000012">
    <property type="protein sequence ID" value="KQK31718.1"/>
    <property type="molecule type" value="Genomic_DNA"/>
</dbReference>
<dbReference type="STRING" id="53254.SAMN05660750_01373"/>
<dbReference type="InterPro" id="IPR036291">
    <property type="entry name" value="NAD(P)-bd_dom_sf"/>
</dbReference>
<dbReference type="AlphaFoldDB" id="A0A0Q3PPD0"/>
<dbReference type="PRINTS" id="PR00081">
    <property type="entry name" value="GDHRDH"/>
</dbReference>
<dbReference type="OrthoDB" id="9793825at2"/>
<protein>
    <submittedName>
        <fullName evidence="4">Short-chain dehydrogenase</fullName>
    </submittedName>
</protein>
<evidence type="ECO:0000256" key="2">
    <source>
        <dbReference type="ARBA" id="ARBA00023002"/>
    </source>
</evidence>
<dbReference type="SUPFAM" id="SSF51735">
    <property type="entry name" value="NAD(P)-binding Rossmann-fold domains"/>
    <property type="match status" value="1"/>
</dbReference>
<evidence type="ECO:0000313" key="6">
    <source>
        <dbReference type="Proteomes" id="UP000051562"/>
    </source>
</evidence>
<dbReference type="PANTHER" id="PTHR43976">
    <property type="entry name" value="SHORT CHAIN DEHYDROGENASE"/>
    <property type="match status" value="1"/>
</dbReference>
<dbReference type="CDD" id="cd05374">
    <property type="entry name" value="17beta-HSD-like_SDR_c"/>
    <property type="match status" value="1"/>
</dbReference>
<dbReference type="PANTHER" id="PTHR43976:SF16">
    <property type="entry name" value="SHORT-CHAIN DEHYDROGENASE_REDUCTASE FAMILY PROTEIN"/>
    <property type="match status" value="1"/>
</dbReference>
<keyword evidence="2" id="KW-0560">Oxidoreductase</keyword>
<evidence type="ECO:0000313" key="5">
    <source>
        <dbReference type="EMBL" id="SKB57942.1"/>
    </source>
</evidence>
<reference evidence="4 6" key="1">
    <citation type="submission" date="2015-10" db="EMBL/GenBank/DDBJ databases">
        <title>Draft genome of Bosea thiooxidans.</title>
        <authorList>
            <person name="Wang X."/>
        </authorList>
    </citation>
    <scope>NUCLEOTIDE SEQUENCE [LARGE SCALE GENOMIC DNA]</scope>
    <source>
        <strain evidence="4 6">CGMCC 9174</strain>
    </source>
</reference>
<dbReference type="RefSeq" id="WP_055726921.1">
    <property type="nucleotide sequence ID" value="NZ_FUYX01000003.1"/>
</dbReference>
<reference evidence="5 7" key="2">
    <citation type="submission" date="2017-02" db="EMBL/GenBank/DDBJ databases">
        <authorList>
            <person name="Peterson S.W."/>
        </authorList>
    </citation>
    <scope>NUCLEOTIDE SEQUENCE [LARGE SCALE GENOMIC DNA]</scope>
    <source>
        <strain evidence="5 7">DSM 9653</strain>
    </source>
</reference>
<accession>A0A0Q3PPD0</accession>
<gene>
    <name evidence="4" type="ORF">ARD30_02200</name>
    <name evidence="5" type="ORF">SAMN05660750_01373</name>
</gene>
<evidence type="ECO:0000256" key="3">
    <source>
        <dbReference type="RuleBase" id="RU000363"/>
    </source>
</evidence>
<comment type="similarity">
    <text evidence="1 3">Belongs to the short-chain dehydrogenases/reductases (SDR) family.</text>
</comment>
<dbReference type="NCBIfam" id="NF005065">
    <property type="entry name" value="PRK06482.1"/>
    <property type="match status" value="1"/>
</dbReference>
<evidence type="ECO:0000313" key="4">
    <source>
        <dbReference type="EMBL" id="KQK31718.1"/>
    </source>
</evidence>
<keyword evidence="6" id="KW-1185">Reference proteome</keyword>
<name>A0A0Q3PPD0_9HYPH</name>
<dbReference type="Gene3D" id="3.40.50.720">
    <property type="entry name" value="NAD(P)-binding Rossmann-like Domain"/>
    <property type="match status" value="1"/>
</dbReference>
<dbReference type="Pfam" id="PF00106">
    <property type="entry name" value="adh_short"/>
    <property type="match status" value="1"/>
</dbReference>
<dbReference type="Proteomes" id="UP000190130">
    <property type="component" value="Unassembled WGS sequence"/>
</dbReference>
<dbReference type="GO" id="GO:0016491">
    <property type="term" value="F:oxidoreductase activity"/>
    <property type="evidence" value="ECO:0007669"/>
    <property type="project" value="UniProtKB-KW"/>
</dbReference>
<evidence type="ECO:0000256" key="1">
    <source>
        <dbReference type="ARBA" id="ARBA00006484"/>
    </source>
</evidence>